<evidence type="ECO:0000313" key="2">
    <source>
        <dbReference type="Proteomes" id="UP001356427"/>
    </source>
</evidence>
<protein>
    <submittedName>
        <fullName evidence="1">Uncharacterized protein</fullName>
    </submittedName>
</protein>
<organism evidence="1 2">
    <name type="scientific">Coregonus suidteri</name>
    <dbReference type="NCBI Taxonomy" id="861788"/>
    <lineage>
        <taxon>Eukaryota</taxon>
        <taxon>Metazoa</taxon>
        <taxon>Chordata</taxon>
        <taxon>Craniata</taxon>
        <taxon>Vertebrata</taxon>
        <taxon>Euteleostomi</taxon>
        <taxon>Actinopterygii</taxon>
        <taxon>Neopterygii</taxon>
        <taxon>Teleostei</taxon>
        <taxon>Protacanthopterygii</taxon>
        <taxon>Salmoniformes</taxon>
        <taxon>Salmonidae</taxon>
        <taxon>Coregoninae</taxon>
        <taxon>Coregonus</taxon>
    </lineage>
</organism>
<dbReference type="Proteomes" id="UP001356427">
    <property type="component" value="Unassembled WGS sequence"/>
</dbReference>
<dbReference type="AlphaFoldDB" id="A0AAN8L432"/>
<accession>A0AAN8L432</accession>
<proteinExistence type="predicted"/>
<evidence type="ECO:0000313" key="1">
    <source>
        <dbReference type="EMBL" id="KAK6298601.1"/>
    </source>
</evidence>
<gene>
    <name evidence="1" type="ORF">J4Q44_G00316560</name>
</gene>
<comment type="caution">
    <text evidence="1">The sequence shown here is derived from an EMBL/GenBank/DDBJ whole genome shotgun (WGS) entry which is preliminary data.</text>
</comment>
<sequence length="93" mass="10462">MEALLPDHLETIRGIMKRHQIVTDSPGEITWRILSCFCSFPHHCSCFSPQTVTLVEKTEADPDGKSNTSHSAVQPIEDLSEALFGKWCVVEYD</sequence>
<keyword evidence="2" id="KW-1185">Reference proteome</keyword>
<name>A0AAN8L432_9TELE</name>
<dbReference type="EMBL" id="JAGTTL010000030">
    <property type="protein sequence ID" value="KAK6298601.1"/>
    <property type="molecule type" value="Genomic_DNA"/>
</dbReference>
<reference evidence="1 2" key="1">
    <citation type="submission" date="2021-04" db="EMBL/GenBank/DDBJ databases">
        <authorList>
            <person name="De Guttry C."/>
            <person name="Zahm M."/>
            <person name="Klopp C."/>
            <person name="Cabau C."/>
            <person name="Louis A."/>
            <person name="Berthelot C."/>
            <person name="Parey E."/>
            <person name="Roest Crollius H."/>
            <person name="Montfort J."/>
            <person name="Robinson-Rechavi M."/>
            <person name="Bucao C."/>
            <person name="Bouchez O."/>
            <person name="Gislard M."/>
            <person name="Lluch J."/>
            <person name="Milhes M."/>
            <person name="Lampietro C."/>
            <person name="Lopez Roques C."/>
            <person name="Donnadieu C."/>
            <person name="Braasch I."/>
            <person name="Desvignes T."/>
            <person name="Postlethwait J."/>
            <person name="Bobe J."/>
            <person name="Wedekind C."/>
            <person name="Guiguen Y."/>
        </authorList>
    </citation>
    <scope>NUCLEOTIDE SEQUENCE [LARGE SCALE GENOMIC DNA]</scope>
    <source>
        <strain evidence="1">Cs_M1</strain>
        <tissue evidence="1">Blood</tissue>
    </source>
</reference>